<evidence type="ECO:0000256" key="1">
    <source>
        <dbReference type="ARBA" id="ARBA00009726"/>
    </source>
</evidence>
<keyword evidence="6" id="KW-0472">Membrane</keyword>
<dbReference type="SUPFAM" id="SSF52540">
    <property type="entry name" value="P-loop containing nucleoside triphosphate hydrolases"/>
    <property type="match status" value="1"/>
</dbReference>
<feature type="transmembrane region" description="Helical" evidence="6">
    <location>
        <begin position="106"/>
        <end position="132"/>
    </location>
</feature>
<evidence type="ECO:0000256" key="2">
    <source>
        <dbReference type="ARBA" id="ARBA00012191"/>
    </source>
</evidence>
<proteinExistence type="inferred from homology"/>
<dbReference type="GO" id="GO:0016020">
    <property type="term" value="C:membrane"/>
    <property type="evidence" value="ECO:0007669"/>
    <property type="project" value="TreeGrafter"/>
</dbReference>
<dbReference type="Gene3D" id="3.40.50.300">
    <property type="entry name" value="P-loop containing nucleotide triphosphate hydrolases"/>
    <property type="match status" value="2"/>
</dbReference>
<sequence length="342" mass="38430">MKDGRIKQSGKYEDLIAELDGELVTQMDAYNKSLNQMNPSYDHKSLTNTAPLEVMKRKLEKPQELEAFWKELKKKKQRLAEVADCQNYWIAWAIDEKNQVSRERMIGIYALISSGSSIFILGRAVLLSTIAIASTDQTIVDNNTPYRLAGLAFAHIQLLSIIALMSQIAWQVFFALRCDLGNLRVKIAIVGRTGSGKSTLIQALFRVMEPVEGRILIDGIDISKIGLQDLRYMEEDGENWSMGQRQLVCRVLLQKRKILVLDEATASVDTATDNVIQRRIRDETSRCTVVTVAHRIPTIIDNDLVLVLDQATALCLHLKPSGSSPFDLKSTELTRNLLGQNI</sequence>
<evidence type="ECO:0000313" key="9">
    <source>
        <dbReference type="Proteomes" id="UP000428333"/>
    </source>
</evidence>
<dbReference type="GO" id="GO:0008559">
    <property type="term" value="F:ABC-type xenobiotic transporter activity"/>
    <property type="evidence" value="ECO:0007669"/>
    <property type="project" value="UniProtKB-EC"/>
</dbReference>
<dbReference type="PANTHER" id="PTHR24223:SF222">
    <property type="entry name" value="OS01G0902100 PROTEIN"/>
    <property type="match status" value="1"/>
</dbReference>
<dbReference type="InterPro" id="IPR003593">
    <property type="entry name" value="AAA+_ATPase"/>
</dbReference>
<name>A0A6A4L3F3_9ERIC</name>
<dbReference type="AlphaFoldDB" id="A0A6A4L3F3"/>
<keyword evidence="9" id="KW-1185">Reference proteome</keyword>
<gene>
    <name evidence="8" type="ORF">C3L33_13905</name>
</gene>
<dbReference type="SMART" id="SM00382">
    <property type="entry name" value="AAA"/>
    <property type="match status" value="1"/>
</dbReference>
<dbReference type="Proteomes" id="UP000428333">
    <property type="component" value="Linkage Group LG08"/>
</dbReference>
<keyword evidence="6" id="KW-0812">Transmembrane</keyword>
<keyword evidence="3" id="KW-0547">Nucleotide-binding</keyword>
<comment type="similarity">
    <text evidence="1">Belongs to the ABC transporter superfamily. ABCC family. Conjugate transporter (TC 3.A.1.208) subfamily.</text>
</comment>
<organism evidence="8 9">
    <name type="scientific">Rhododendron williamsianum</name>
    <dbReference type="NCBI Taxonomy" id="262921"/>
    <lineage>
        <taxon>Eukaryota</taxon>
        <taxon>Viridiplantae</taxon>
        <taxon>Streptophyta</taxon>
        <taxon>Embryophyta</taxon>
        <taxon>Tracheophyta</taxon>
        <taxon>Spermatophyta</taxon>
        <taxon>Magnoliopsida</taxon>
        <taxon>eudicotyledons</taxon>
        <taxon>Gunneridae</taxon>
        <taxon>Pentapetalae</taxon>
        <taxon>asterids</taxon>
        <taxon>Ericales</taxon>
        <taxon>Ericaceae</taxon>
        <taxon>Ericoideae</taxon>
        <taxon>Rhodoreae</taxon>
        <taxon>Rhododendron</taxon>
    </lineage>
</organism>
<dbReference type="EMBL" id="QEFC01002141">
    <property type="protein sequence ID" value="KAE9454193.1"/>
    <property type="molecule type" value="Genomic_DNA"/>
</dbReference>
<dbReference type="InterPro" id="IPR050173">
    <property type="entry name" value="ABC_transporter_C-like"/>
</dbReference>
<evidence type="ECO:0000256" key="4">
    <source>
        <dbReference type="ARBA" id="ARBA00022840"/>
    </source>
</evidence>
<comment type="catalytic activity">
    <reaction evidence="5">
        <text>ATP + H2O + xenobioticSide 1 = ADP + phosphate + xenobioticSide 2.</text>
        <dbReference type="EC" id="7.6.2.2"/>
    </reaction>
</comment>
<comment type="caution">
    <text evidence="8">The sequence shown here is derived from an EMBL/GenBank/DDBJ whole genome shotgun (WGS) entry which is preliminary data.</text>
</comment>
<reference evidence="8 9" key="1">
    <citation type="journal article" date="2019" name="Genome Biol. Evol.">
        <title>The Rhododendron genome and chromosomal organization provide insight into shared whole-genome duplications across the heath family (Ericaceae).</title>
        <authorList>
            <person name="Soza V.L."/>
            <person name="Lindsley D."/>
            <person name="Waalkes A."/>
            <person name="Ramage E."/>
            <person name="Patwardhan R.P."/>
            <person name="Burton J.N."/>
            <person name="Adey A."/>
            <person name="Kumar A."/>
            <person name="Qiu R."/>
            <person name="Shendure J."/>
            <person name="Hall B."/>
        </authorList>
    </citation>
    <scope>NUCLEOTIDE SEQUENCE [LARGE SCALE GENOMIC DNA]</scope>
    <source>
        <strain evidence="8">RSF 1966-606</strain>
    </source>
</reference>
<evidence type="ECO:0000256" key="3">
    <source>
        <dbReference type="ARBA" id="ARBA00022741"/>
    </source>
</evidence>
<evidence type="ECO:0000256" key="5">
    <source>
        <dbReference type="ARBA" id="ARBA00034018"/>
    </source>
</evidence>
<dbReference type="EC" id="7.6.2.2" evidence="2"/>
<keyword evidence="4" id="KW-0067">ATP-binding</keyword>
<dbReference type="InterPro" id="IPR003439">
    <property type="entry name" value="ABC_transporter-like_ATP-bd"/>
</dbReference>
<dbReference type="OrthoDB" id="6500128at2759"/>
<keyword evidence="6" id="KW-1133">Transmembrane helix</keyword>
<dbReference type="PANTHER" id="PTHR24223">
    <property type="entry name" value="ATP-BINDING CASSETTE SUB-FAMILY C"/>
    <property type="match status" value="1"/>
</dbReference>
<dbReference type="GO" id="GO:0016887">
    <property type="term" value="F:ATP hydrolysis activity"/>
    <property type="evidence" value="ECO:0007669"/>
    <property type="project" value="InterPro"/>
</dbReference>
<feature type="domain" description="AAA+ ATPase" evidence="7">
    <location>
        <begin position="183"/>
        <end position="318"/>
    </location>
</feature>
<evidence type="ECO:0000256" key="6">
    <source>
        <dbReference type="SAM" id="Phobius"/>
    </source>
</evidence>
<dbReference type="Pfam" id="PF00005">
    <property type="entry name" value="ABC_tran"/>
    <property type="match status" value="1"/>
</dbReference>
<protein>
    <recommendedName>
        <fullName evidence="2">ABC-type xenobiotic transporter</fullName>
        <ecNumber evidence="2">7.6.2.2</ecNumber>
    </recommendedName>
</protein>
<evidence type="ECO:0000259" key="7">
    <source>
        <dbReference type="SMART" id="SM00382"/>
    </source>
</evidence>
<evidence type="ECO:0000313" key="8">
    <source>
        <dbReference type="EMBL" id="KAE9454193.1"/>
    </source>
</evidence>
<dbReference type="InterPro" id="IPR027417">
    <property type="entry name" value="P-loop_NTPase"/>
</dbReference>
<feature type="transmembrane region" description="Helical" evidence="6">
    <location>
        <begin position="152"/>
        <end position="176"/>
    </location>
</feature>
<dbReference type="GO" id="GO:0005524">
    <property type="term" value="F:ATP binding"/>
    <property type="evidence" value="ECO:0007669"/>
    <property type="project" value="UniProtKB-KW"/>
</dbReference>
<feature type="non-terminal residue" evidence="8">
    <location>
        <position position="1"/>
    </location>
</feature>
<accession>A0A6A4L3F3</accession>